<dbReference type="GO" id="GO:0030313">
    <property type="term" value="C:cell envelope"/>
    <property type="evidence" value="ECO:0007669"/>
    <property type="project" value="UniProtKB-SubCell"/>
</dbReference>
<dbReference type="PANTHER" id="PTHR32347:SF23">
    <property type="entry name" value="BLL5650 PROTEIN"/>
    <property type="match status" value="1"/>
</dbReference>
<organism evidence="4 5">
    <name type="scientific">Pseudarcicella hirudinis</name>
    <dbReference type="NCBI Taxonomy" id="1079859"/>
    <lineage>
        <taxon>Bacteria</taxon>
        <taxon>Pseudomonadati</taxon>
        <taxon>Bacteroidota</taxon>
        <taxon>Cytophagia</taxon>
        <taxon>Cytophagales</taxon>
        <taxon>Flectobacillaceae</taxon>
        <taxon>Pseudarcicella</taxon>
    </lineage>
</organism>
<dbReference type="OrthoDB" id="9778236at2"/>
<dbReference type="STRING" id="1079859.SAMN04515674_101415"/>
<comment type="subcellular location">
    <subcellularLocation>
        <location evidence="1">Cell envelope</location>
    </subcellularLocation>
</comment>
<protein>
    <submittedName>
        <fullName evidence="4">HlyD family secretion protein</fullName>
    </submittedName>
</protein>
<dbReference type="Proteomes" id="UP000199306">
    <property type="component" value="Unassembled WGS sequence"/>
</dbReference>
<reference evidence="4 5" key="1">
    <citation type="submission" date="2016-10" db="EMBL/GenBank/DDBJ databases">
        <authorList>
            <person name="de Groot N.N."/>
        </authorList>
    </citation>
    <scope>NUCLEOTIDE SEQUENCE [LARGE SCALE GENOMIC DNA]</scope>
    <source>
        <strain evidence="5">E92,LMG 26720,CCM 7988</strain>
    </source>
</reference>
<proteinExistence type="predicted"/>
<dbReference type="PANTHER" id="PTHR32347">
    <property type="entry name" value="EFFLUX SYSTEM COMPONENT YKNX-RELATED"/>
    <property type="match status" value="1"/>
</dbReference>
<evidence type="ECO:0000256" key="1">
    <source>
        <dbReference type="ARBA" id="ARBA00004196"/>
    </source>
</evidence>
<feature type="coiled-coil region" evidence="3">
    <location>
        <begin position="95"/>
        <end position="160"/>
    </location>
</feature>
<keyword evidence="5" id="KW-1185">Reference proteome</keyword>
<evidence type="ECO:0000256" key="2">
    <source>
        <dbReference type="ARBA" id="ARBA00023054"/>
    </source>
</evidence>
<dbReference type="PROSITE" id="PS51257">
    <property type="entry name" value="PROKAR_LIPOPROTEIN"/>
    <property type="match status" value="1"/>
</dbReference>
<dbReference type="Gene3D" id="2.40.50.100">
    <property type="match status" value="1"/>
</dbReference>
<dbReference type="EMBL" id="FOXH01000001">
    <property type="protein sequence ID" value="SFP12116.1"/>
    <property type="molecule type" value="Genomic_DNA"/>
</dbReference>
<evidence type="ECO:0000313" key="5">
    <source>
        <dbReference type="Proteomes" id="UP000199306"/>
    </source>
</evidence>
<accession>A0A1I5MT30</accession>
<evidence type="ECO:0000313" key="4">
    <source>
        <dbReference type="EMBL" id="SFP12116.1"/>
    </source>
</evidence>
<dbReference type="InterPro" id="IPR050465">
    <property type="entry name" value="UPF0194_transport"/>
</dbReference>
<name>A0A1I5MT30_9BACT</name>
<dbReference type="RefSeq" id="WP_092011305.1">
    <property type="nucleotide sequence ID" value="NZ_FOXH01000001.1"/>
</dbReference>
<gene>
    <name evidence="4" type="ORF">SAMN04515674_101415</name>
</gene>
<sequence>MKYSIILALSSLLFLASCEKKEDYDASGNFEADEVIVSSQQNGELLSFSANEGDALKAGTLVGQIDVTLPKLQKEQVEASIQAIAQKTGSPKEQIELINKQLAVQQAQMDQQLRERTRMQNLVKADAATRKQLDDINARIEQLEREMLATRQQMKLNTTNVSTQNRGILSEQAPLKVSARQYQEQINRGEIVNPVSGVVLTKYALKGEITAIGKPLYKIANIDTLFLKAYLTGDKLSQIRLGQQVSIRIDQGEKDYKSYQGIITWISAKSEFTPKTIQTKNERANLVYAFKVRVKNDGYLKIGMYGEVILNKAQEQK</sequence>
<dbReference type="Gene3D" id="2.40.30.170">
    <property type="match status" value="1"/>
</dbReference>
<evidence type="ECO:0000256" key="3">
    <source>
        <dbReference type="SAM" id="Coils"/>
    </source>
</evidence>
<dbReference type="AlphaFoldDB" id="A0A1I5MT30"/>
<keyword evidence="2 3" id="KW-0175">Coiled coil</keyword>